<protein>
    <recommendedName>
        <fullName evidence="4">C-type lysozyme inhibitor domain-containing protein</fullName>
    </recommendedName>
</protein>
<accession>A0A191UEE4</accession>
<feature type="signal peptide" evidence="1">
    <location>
        <begin position="1"/>
        <end position="23"/>
    </location>
</feature>
<sequence length="125" mass="13921">MNKFLLSISLTVVALFGAAHVSAANEEVFTWTCSESKQFKTTGSMEKIRLTWETKTYDLDRQNSLPGSLRYKNTDTGHDLVVLGNKAMLFNIKTGNRLADFCQTAEMKSGKLPHLFAGAEPFVQN</sequence>
<organism evidence="2 3">
    <name type="scientific">Polynucleobacter wuianus</name>
    <dbReference type="NCBI Taxonomy" id="1743168"/>
    <lineage>
        <taxon>Bacteria</taxon>
        <taxon>Pseudomonadati</taxon>
        <taxon>Pseudomonadota</taxon>
        <taxon>Betaproteobacteria</taxon>
        <taxon>Burkholderiales</taxon>
        <taxon>Burkholderiaceae</taxon>
        <taxon>Polynucleobacter</taxon>
    </lineage>
</organism>
<evidence type="ECO:0000313" key="2">
    <source>
        <dbReference type="EMBL" id="ANI99379.1"/>
    </source>
</evidence>
<dbReference type="OrthoDB" id="8943325at2"/>
<proteinExistence type="predicted"/>
<evidence type="ECO:0008006" key="4">
    <source>
        <dbReference type="Google" id="ProtNLM"/>
    </source>
</evidence>
<feature type="chain" id="PRO_5008248080" description="C-type lysozyme inhibitor domain-containing protein" evidence="1">
    <location>
        <begin position="24"/>
        <end position="125"/>
    </location>
</feature>
<evidence type="ECO:0000313" key="3">
    <source>
        <dbReference type="Proteomes" id="UP000078463"/>
    </source>
</evidence>
<keyword evidence="3" id="KW-1185">Reference proteome</keyword>
<dbReference type="STRING" id="1743168.A8O14_04280"/>
<evidence type="ECO:0000256" key="1">
    <source>
        <dbReference type="SAM" id="SignalP"/>
    </source>
</evidence>
<gene>
    <name evidence="2" type="ORF">A8O14_04280</name>
</gene>
<name>A0A191UEE4_9BURK</name>
<dbReference type="EMBL" id="CP015922">
    <property type="protein sequence ID" value="ANI99379.1"/>
    <property type="molecule type" value="Genomic_DNA"/>
</dbReference>
<keyword evidence="1" id="KW-0732">Signal</keyword>
<dbReference type="Proteomes" id="UP000078463">
    <property type="component" value="Chromosome"/>
</dbReference>
<reference evidence="3" key="1">
    <citation type="submission" date="2016-05" db="EMBL/GenBank/DDBJ databases">
        <title>Polynucleobacter sp. QLW-P1FAT50C-4 genome.</title>
        <authorList>
            <person name="Hahn M.W."/>
        </authorList>
    </citation>
    <scope>NUCLEOTIDE SEQUENCE [LARGE SCALE GENOMIC DNA]</scope>
    <source>
        <strain evidence="3">QLW-P1FAT50C-4</strain>
    </source>
</reference>
<dbReference type="RefSeq" id="WP_068948395.1">
    <property type="nucleotide sequence ID" value="NZ_CP015922.1"/>
</dbReference>
<dbReference type="KEGG" id="pwu:A8O14_04280"/>
<dbReference type="AlphaFoldDB" id="A0A191UEE4"/>